<evidence type="ECO:0000313" key="2">
    <source>
        <dbReference type="EMBL" id="KAK5781701.1"/>
    </source>
</evidence>
<dbReference type="InterPro" id="IPR050357">
    <property type="entry name" value="Arrestin_domain-protein"/>
</dbReference>
<dbReference type="GO" id="GO:0005829">
    <property type="term" value="C:cytosol"/>
    <property type="evidence" value="ECO:0007669"/>
    <property type="project" value="TreeGrafter"/>
</dbReference>
<dbReference type="InterPro" id="IPR014752">
    <property type="entry name" value="Arrestin-like_C"/>
</dbReference>
<proteinExistence type="predicted"/>
<accession>A0AAN7W5K0</accession>
<dbReference type="AlphaFoldDB" id="A0AAN7W5K0"/>
<name>A0AAN7W5K0_9SACH</name>
<keyword evidence="3" id="KW-1185">Reference proteome</keyword>
<dbReference type="EMBL" id="JAWIZZ010000031">
    <property type="protein sequence ID" value="KAK5781701.1"/>
    <property type="molecule type" value="Genomic_DNA"/>
</dbReference>
<organism evidence="2 3">
    <name type="scientific">Arxiozyma heterogenica</name>
    <dbReference type="NCBI Taxonomy" id="278026"/>
    <lineage>
        <taxon>Eukaryota</taxon>
        <taxon>Fungi</taxon>
        <taxon>Dikarya</taxon>
        <taxon>Ascomycota</taxon>
        <taxon>Saccharomycotina</taxon>
        <taxon>Saccharomycetes</taxon>
        <taxon>Saccharomycetales</taxon>
        <taxon>Saccharomycetaceae</taxon>
        <taxon>Arxiozyma</taxon>
    </lineage>
</organism>
<dbReference type="Pfam" id="PF02752">
    <property type="entry name" value="Arrestin_C"/>
    <property type="match status" value="1"/>
</dbReference>
<protein>
    <recommendedName>
        <fullName evidence="1">Arrestin C-terminal-like domain-containing protein</fullName>
    </recommendedName>
</protein>
<dbReference type="GO" id="GO:0030674">
    <property type="term" value="F:protein-macromolecule adaptor activity"/>
    <property type="evidence" value="ECO:0007669"/>
    <property type="project" value="TreeGrafter"/>
</dbReference>
<comment type="caution">
    <text evidence="2">The sequence shown here is derived from an EMBL/GenBank/DDBJ whole genome shotgun (WGS) entry which is preliminary data.</text>
</comment>
<sequence>MVFSLFDNSHDEDMGINLKIDLEEIGNDGILFLRGKHDRASPIFLSGKLRLSNCKKIHCRKIYIRLMGKIRLNVPIPAKKIYRTREVEFIKLESYFYQHCWDEIENFGLLKCSNPISSNEMANEVFNKTPNFFKSLFSDINERYKHPKRNILIFDPGEHILSFSAVLPGDLPESVHNHPNVFVAYQLCATIQQCKGLPDLSATKQLMFIRTISVDMLDFQNSEFVEIKSKNKMSIHVELPWKIAAIGSKLDISCTVKSKNNDIKITNVIIKLIEYSKYQHKNKVVNKRRKINDIKVSDPHFFSKFTTDSTKQRINHFKCFSFPIPNNLSQLTQDCSIMEKLTILHELEMNVKVLLPNHKICQFELHLPVYLYISSFIPVNMVQRNYFKEPSLHFSEPSLESDGPLPCDSSTLTNYYSKNNNNIDISNFHILMKDLFPSSYENHIYDAKVEIYDHINMPSVNYINNSSIIMCDSSNITKLNSLYDVKYPPPHYEVSNSQARNERESLTEDYSVDLIDMRIDYLKTSRENIISESIL</sequence>
<feature type="domain" description="Arrestin C-terminal-like" evidence="1">
    <location>
        <begin position="229"/>
        <end position="376"/>
    </location>
</feature>
<dbReference type="Gene3D" id="2.60.40.640">
    <property type="match status" value="1"/>
</dbReference>
<reference evidence="3" key="1">
    <citation type="submission" date="2023-07" db="EMBL/GenBank/DDBJ databases">
        <title>A draft genome of Kazachstania heterogenica Y-27499.</title>
        <authorList>
            <person name="Donic C."/>
            <person name="Kralova J.S."/>
            <person name="Fidel L."/>
            <person name="Ben-Dor S."/>
            <person name="Jung S."/>
        </authorList>
    </citation>
    <scope>NUCLEOTIDE SEQUENCE [LARGE SCALE GENOMIC DNA]</scope>
    <source>
        <strain evidence="3">Y27499</strain>
    </source>
</reference>
<dbReference type="GO" id="GO:0005886">
    <property type="term" value="C:plasma membrane"/>
    <property type="evidence" value="ECO:0007669"/>
    <property type="project" value="TreeGrafter"/>
</dbReference>
<gene>
    <name evidence="2" type="ORF">RI543_000887</name>
</gene>
<dbReference type="GO" id="GO:0031625">
    <property type="term" value="F:ubiquitin protein ligase binding"/>
    <property type="evidence" value="ECO:0007669"/>
    <property type="project" value="TreeGrafter"/>
</dbReference>
<dbReference type="PANTHER" id="PTHR11188">
    <property type="entry name" value="ARRESTIN DOMAIN CONTAINING PROTEIN"/>
    <property type="match status" value="1"/>
</dbReference>
<dbReference type="Proteomes" id="UP001306508">
    <property type="component" value="Unassembled WGS sequence"/>
</dbReference>
<dbReference type="PANTHER" id="PTHR11188:SF17">
    <property type="entry name" value="FI21816P1"/>
    <property type="match status" value="1"/>
</dbReference>
<dbReference type="InterPro" id="IPR011022">
    <property type="entry name" value="Arrestin_C-like"/>
</dbReference>
<evidence type="ECO:0000259" key="1">
    <source>
        <dbReference type="SMART" id="SM01017"/>
    </source>
</evidence>
<dbReference type="GO" id="GO:0070086">
    <property type="term" value="P:ubiquitin-dependent endocytosis"/>
    <property type="evidence" value="ECO:0007669"/>
    <property type="project" value="TreeGrafter"/>
</dbReference>
<evidence type="ECO:0000313" key="3">
    <source>
        <dbReference type="Proteomes" id="UP001306508"/>
    </source>
</evidence>
<dbReference type="SMART" id="SM01017">
    <property type="entry name" value="Arrestin_C"/>
    <property type="match status" value="1"/>
</dbReference>